<name>A0A4S8J5T1_MUSBA</name>
<evidence type="ECO:0000259" key="2">
    <source>
        <dbReference type="PROSITE" id="PS51745"/>
    </source>
</evidence>
<sequence>MQTGNTANTTCPHKPIGAAYPLELCRRRGFRFSTHDDDDDEYVLSPRTSVEQRLVACLTHSYLHFKANNSLPFGKWKKCENIRQYDTRLSFPAPHAPPKTSPPHLRSVSKSCSFDPMMETAAAAGGGGPGYADSVESSPRSRGGDSWDEPAFPSAAAGHLRLMCSYGGRIVPRPTDKSLCYLGGETRIVVVDRHSSLPDLSAKLSRNLLGGRPFSLKYQLPNEDLDSLISVATDEDLDNMIEEYDRILAAAAGASGGSNRSSRLRLFLFPSKSESSPTSSIGSLLDDSKSETWFVDALNSAMGGMGIDGLPRGLSSDSASVNCLLGLEDDSSVHSHGGSAIASSGVVRGGAHSELPERLVLPRPDSSGKLARHSQDVHSIPDSPMLDTTSSFGSASSVPSLSNLPPIRVRSDDRPSDPRIAGLDDHFAQMNLSSGTVAAGGGQRADDNFKEPSYAPELQPSPPIPPSASSASTLTISPTENPSKAFSSDDEKSDHGGVRKPLQHRPPDLTQIEALSYDSGSRTMYLNATSDPKRELPVSSDPSNRIPILATDAAGYQLASLQPKQFQEQQLHPQYHHHQQQQQQQQQQYIPANPHYIHHPATGGVIPVPSYFPVATHTIQQPPQAHAYDPQMPLYYYPVRQTPSYDLAAMQPGLGDPNLISSAAKPALPVPRVPAKSELPANLYRTNAPSPAAALQPPLIHVAADQAHPYATGMGYHVVQPHHISQSPATMVNYGYDFAGDRAHPQMYYSQATPLPVSSGVVIADGTAPADAKATRAS</sequence>
<dbReference type="AlphaFoldDB" id="A0A4S8J5T1"/>
<feature type="compositionally biased region" description="Basic and acidic residues" evidence="1">
    <location>
        <begin position="409"/>
        <end position="422"/>
    </location>
</feature>
<dbReference type="InterPro" id="IPR000270">
    <property type="entry name" value="PB1_dom"/>
</dbReference>
<dbReference type="InterPro" id="IPR053198">
    <property type="entry name" value="Gynoecium_Dev_Regulator"/>
</dbReference>
<accession>A0A4S8J5T1</accession>
<dbReference type="PROSITE" id="PS51745">
    <property type="entry name" value="PB1"/>
    <property type="match status" value="1"/>
</dbReference>
<dbReference type="InterPro" id="IPR053793">
    <property type="entry name" value="PB1-like"/>
</dbReference>
<protein>
    <recommendedName>
        <fullName evidence="2">PB1 domain-containing protein</fullName>
    </recommendedName>
</protein>
<organism evidence="3 4">
    <name type="scientific">Musa balbisiana</name>
    <name type="common">Banana</name>
    <dbReference type="NCBI Taxonomy" id="52838"/>
    <lineage>
        <taxon>Eukaryota</taxon>
        <taxon>Viridiplantae</taxon>
        <taxon>Streptophyta</taxon>
        <taxon>Embryophyta</taxon>
        <taxon>Tracheophyta</taxon>
        <taxon>Spermatophyta</taxon>
        <taxon>Magnoliopsida</taxon>
        <taxon>Liliopsida</taxon>
        <taxon>Zingiberales</taxon>
        <taxon>Musaceae</taxon>
        <taxon>Musa</taxon>
    </lineage>
</organism>
<dbReference type="EMBL" id="PYDT01000007">
    <property type="protein sequence ID" value="THU55882.1"/>
    <property type="molecule type" value="Genomic_DNA"/>
</dbReference>
<dbReference type="PANTHER" id="PTHR31066:SF27">
    <property type="entry name" value="EXPRESSED PROTEIN"/>
    <property type="match status" value="1"/>
</dbReference>
<dbReference type="SMART" id="SM00666">
    <property type="entry name" value="PB1"/>
    <property type="match status" value="1"/>
</dbReference>
<feature type="domain" description="PB1" evidence="2">
    <location>
        <begin position="175"/>
        <end position="271"/>
    </location>
</feature>
<feature type="compositionally biased region" description="Basic and acidic residues" evidence="1">
    <location>
        <begin position="487"/>
        <end position="497"/>
    </location>
</feature>
<feature type="region of interest" description="Disordered" evidence="1">
    <location>
        <begin position="123"/>
        <end position="147"/>
    </location>
</feature>
<dbReference type="Proteomes" id="UP000317650">
    <property type="component" value="Chromosome 11"/>
</dbReference>
<dbReference type="SUPFAM" id="SSF54277">
    <property type="entry name" value="CAD &amp; PB1 domains"/>
    <property type="match status" value="1"/>
</dbReference>
<evidence type="ECO:0000256" key="1">
    <source>
        <dbReference type="SAM" id="MobiDB-lite"/>
    </source>
</evidence>
<feature type="compositionally biased region" description="Low complexity" evidence="1">
    <location>
        <begin position="467"/>
        <end position="479"/>
    </location>
</feature>
<feature type="region of interest" description="Disordered" evidence="1">
    <location>
        <begin position="436"/>
        <end position="510"/>
    </location>
</feature>
<keyword evidence="4" id="KW-1185">Reference proteome</keyword>
<dbReference type="PANTHER" id="PTHR31066">
    <property type="entry name" value="OS05G0427100 PROTEIN-RELATED"/>
    <property type="match status" value="1"/>
</dbReference>
<evidence type="ECO:0000313" key="4">
    <source>
        <dbReference type="Proteomes" id="UP000317650"/>
    </source>
</evidence>
<gene>
    <name evidence="3" type="ORF">C4D60_Mb11t11330</name>
</gene>
<feature type="compositionally biased region" description="Polar residues" evidence="1">
    <location>
        <begin position="386"/>
        <end position="403"/>
    </location>
</feature>
<dbReference type="CDD" id="cd06410">
    <property type="entry name" value="PB1_UP2"/>
    <property type="match status" value="1"/>
</dbReference>
<reference evidence="3 4" key="1">
    <citation type="journal article" date="2019" name="Nat. Plants">
        <title>Genome sequencing of Musa balbisiana reveals subgenome evolution and function divergence in polyploid bananas.</title>
        <authorList>
            <person name="Yao X."/>
        </authorList>
    </citation>
    <scope>NUCLEOTIDE SEQUENCE [LARGE SCALE GENOMIC DNA]</scope>
    <source>
        <strain evidence="4">cv. DH-PKW</strain>
        <tissue evidence="3">Leaves</tissue>
    </source>
</reference>
<dbReference type="Gene3D" id="3.10.20.90">
    <property type="entry name" value="Phosphatidylinositol 3-kinase Catalytic Subunit, Chain A, domain 1"/>
    <property type="match status" value="1"/>
</dbReference>
<proteinExistence type="predicted"/>
<feature type="region of interest" description="Disordered" evidence="1">
    <location>
        <begin position="565"/>
        <end position="588"/>
    </location>
</feature>
<comment type="caution">
    <text evidence="3">The sequence shown here is derived from an EMBL/GenBank/DDBJ whole genome shotgun (WGS) entry which is preliminary data.</text>
</comment>
<dbReference type="Pfam" id="PF00564">
    <property type="entry name" value="PB1"/>
    <property type="match status" value="1"/>
</dbReference>
<evidence type="ECO:0000313" key="3">
    <source>
        <dbReference type="EMBL" id="THU55882.1"/>
    </source>
</evidence>
<feature type="region of interest" description="Disordered" evidence="1">
    <location>
        <begin position="359"/>
        <end position="422"/>
    </location>
</feature>
<feature type="region of interest" description="Disordered" evidence="1">
    <location>
        <begin position="525"/>
        <end position="544"/>
    </location>
</feature>